<name>A0AAJ7DU64_9HYME</name>
<evidence type="ECO:0000256" key="4">
    <source>
        <dbReference type="ARBA" id="ARBA00022786"/>
    </source>
</evidence>
<dbReference type="GO" id="GO:0000045">
    <property type="term" value="P:autophagosome assembly"/>
    <property type="evidence" value="ECO:0007669"/>
    <property type="project" value="TreeGrafter"/>
</dbReference>
<dbReference type="AlphaFoldDB" id="A0AAJ7DU64"/>
<dbReference type="Proteomes" id="UP000695007">
    <property type="component" value="Unplaced"/>
</dbReference>
<dbReference type="PANTHER" id="PTHR14957:SF1">
    <property type="entry name" value="UBIQUITIN-LIKE-CONJUGATING ENZYME ATG10"/>
    <property type="match status" value="1"/>
</dbReference>
<evidence type="ECO:0000256" key="5">
    <source>
        <dbReference type="ARBA" id="ARBA00023006"/>
    </source>
</evidence>
<evidence type="ECO:0000313" key="7">
    <source>
        <dbReference type="Proteomes" id="UP000695007"/>
    </source>
</evidence>
<dbReference type="Pfam" id="PF03987">
    <property type="entry name" value="Autophagy_act_C"/>
    <property type="match status" value="1"/>
</dbReference>
<dbReference type="InterPro" id="IPR007135">
    <property type="entry name" value="Atg3/Atg10"/>
</dbReference>
<evidence type="ECO:0000256" key="6">
    <source>
        <dbReference type="ARBA" id="ARBA00029833"/>
    </source>
</evidence>
<reference evidence="8" key="1">
    <citation type="submission" date="2025-08" db="UniProtKB">
        <authorList>
            <consortium name="RefSeq"/>
        </authorList>
    </citation>
    <scope>IDENTIFICATION</scope>
</reference>
<sequence>MEGPDTITWEEFVANAEELVSVSDRLADHWLFLGDKKIPGQAYLLHQEKMLVPIDYLTNDDSSSDVEDIVDSKADEWSTKFDICMDPFEAPCAKERPLVTEHHVLWSMSYAVPVIYFNGWKSDYPGVNPVSVEIVQRLLANNRLAYTELSQAMHPLLGRPYLHLHPCGSRHLLRSMSRSTNKLVSWLSAVAPVALNLRLHPDYFRLTSGGESGSGPRED</sequence>
<proteinExistence type="inferred from homology"/>
<protein>
    <recommendedName>
        <fullName evidence="2">Ubiquitin-like-conjugating enzyme ATG10</fullName>
    </recommendedName>
    <alternativeName>
        <fullName evidence="6">Autophagy-related protein 10</fullName>
    </alternativeName>
</protein>
<evidence type="ECO:0000256" key="1">
    <source>
        <dbReference type="ARBA" id="ARBA00005696"/>
    </source>
</evidence>
<evidence type="ECO:0000256" key="2">
    <source>
        <dbReference type="ARBA" id="ARBA00021099"/>
    </source>
</evidence>
<keyword evidence="7" id="KW-1185">Reference proteome</keyword>
<organism evidence="7 8">
    <name type="scientific">Ceratosolen solmsi marchali</name>
    <dbReference type="NCBI Taxonomy" id="326594"/>
    <lineage>
        <taxon>Eukaryota</taxon>
        <taxon>Metazoa</taxon>
        <taxon>Ecdysozoa</taxon>
        <taxon>Arthropoda</taxon>
        <taxon>Hexapoda</taxon>
        <taxon>Insecta</taxon>
        <taxon>Pterygota</taxon>
        <taxon>Neoptera</taxon>
        <taxon>Endopterygota</taxon>
        <taxon>Hymenoptera</taxon>
        <taxon>Apocrita</taxon>
        <taxon>Proctotrupomorpha</taxon>
        <taxon>Chalcidoidea</taxon>
        <taxon>Agaonidae</taxon>
        <taxon>Agaoninae</taxon>
        <taxon>Ceratosolen</taxon>
    </lineage>
</organism>
<dbReference type="PANTHER" id="PTHR14957">
    <property type="entry name" value="UBIQUITIN-LIKE-CONJUGATING ENZYME ATG10"/>
    <property type="match status" value="1"/>
</dbReference>
<dbReference type="RefSeq" id="XP_011496604.1">
    <property type="nucleotide sequence ID" value="XM_011498302.1"/>
</dbReference>
<comment type="similarity">
    <text evidence="1">Belongs to the ATG10 family.</text>
</comment>
<dbReference type="GeneID" id="105361188"/>
<dbReference type="GO" id="GO:0032446">
    <property type="term" value="P:protein modification by small protein conjugation"/>
    <property type="evidence" value="ECO:0007669"/>
    <property type="project" value="TreeGrafter"/>
</dbReference>
<accession>A0AAJ7DU64</accession>
<evidence type="ECO:0000313" key="8">
    <source>
        <dbReference type="RefSeq" id="XP_011496604.1"/>
    </source>
</evidence>
<dbReference type="KEGG" id="csol:105361188"/>
<dbReference type="GO" id="GO:0061651">
    <property type="term" value="F:Atg12 conjugating enzyme activity"/>
    <property type="evidence" value="ECO:0007669"/>
    <property type="project" value="TreeGrafter"/>
</dbReference>
<dbReference type="GO" id="GO:0000422">
    <property type="term" value="P:autophagy of mitochondrion"/>
    <property type="evidence" value="ECO:0007669"/>
    <property type="project" value="TreeGrafter"/>
</dbReference>
<dbReference type="Gene3D" id="3.30.1460.50">
    <property type="match status" value="1"/>
</dbReference>
<gene>
    <name evidence="8" type="primary">LOC105361188</name>
</gene>
<keyword evidence="4" id="KW-0833">Ubl conjugation pathway</keyword>
<keyword evidence="3" id="KW-0808">Transferase</keyword>
<keyword evidence="5" id="KW-0072">Autophagy</keyword>
<dbReference type="GO" id="GO:0005829">
    <property type="term" value="C:cytosol"/>
    <property type="evidence" value="ECO:0007669"/>
    <property type="project" value="TreeGrafter"/>
</dbReference>
<dbReference type="CTD" id="83734"/>
<evidence type="ECO:0000256" key="3">
    <source>
        <dbReference type="ARBA" id="ARBA00022679"/>
    </source>
</evidence>